<evidence type="ECO:0000256" key="2">
    <source>
        <dbReference type="ARBA" id="ARBA00022722"/>
    </source>
</evidence>
<feature type="domain" description="Replication gene A protein-like" evidence="5">
    <location>
        <begin position="139"/>
        <end position="446"/>
    </location>
</feature>
<evidence type="ECO:0000259" key="5">
    <source>
        <dbReference type="Pfam" id="PF05840"/>
    </source>
</evidence>
<evidence type="ECO:0000256" key="4">
    <source>
        <dbReference type="ARBA" id="ARBA00022801"/>
    </source>
</evidence>
<keyword evidence="4" id="KW-0378">Hydrolase</keyword>
<reference evidence="6" key="1">
    <citation type="submission" date="2019-06" db="EMBL/GenBank/DDBJ databases">
        <authorList>
            <person name="Weber M."/>
            <person name="Kostadinov I."/>
            <person name="Kostadinov D I."/>
        </authorList>
    </citation>
    <scope>NUCLEOTIDE SEQUENCE</scope>
</reference>
<dbReference type="GO" id="GO:0006260">
    <property type="term" value="P:DNA replication"/>
    <property type="evidence" value="ECO:0007669"/>
    <property type="project" value="UniProtKB-KW"/>
</dbReference>
<dbReference type="AlphaFoldDB" id="A0A5E4DMN5"/>
<dbReference type="Pfam" id="PF05840">
    <property type="entry name" value="Phage_GPA"/>
    <property type="match status" value="1"/>
</dbReference>
<keyword evidence="2" id="KW-0540">Nuclease</keyword>
<evidence type="ECO:0000313" key="6">
    <source>
        <dbReference type="EMBL" id="VUC92822.1"/>
    </source>
</evidence>
<sequence length="676" mass="77734">MRELVIDLASGKQEWIDFVPVHSWASCEHIPDNLFDHRFEYVDHRFTTSEDFIPSAVKSAMSASIYSRDLSDFIERPTSNPCLELPKSLHRNGDFARHMTRAYTDILKTRNVLEAARAVNEAHTRLTEHGYSYAMSDEQITNLAKRKSRDFSRVLSAIPLEESQARFDKACQLLDSLGLAFSPEQIQYAENNCELFALVNRALDEHWLVRQLRRKCAYEVECVARDLALVQRRKQVYCSDFSLSRQRDRNTSNRIALENTIAYDEADPSNYFTLSELSAKSVSNAEIRRAEMFVRLRGFEEIAQESSHDAVFFTVTAPSRFHSVSKGDINPKWLEAGKPDAKAAHAYLMGVWANLRKSIDKSKIKVYGMRIVEPHQDGTPHHHLLLFMEKSARKFVTSEFRRLAMADSPNEKGAKKARFKAEVIDWSQGSAVGYVAKYLSKNIDGQHIDSDKGSSLSGSDAAERVVTWARVNQIRQFQFIGGPSVTVWRELRRLRDEFKEDDALFTDLSQDEHFLLEKVRRSADEGDWKAFCYAMGGVFVKRKDQPVKAEYSVSTSIEKLIASGGEYSSTRYGDMAQARLNGLMFHKIFIATRFRTWKTENKQQFIRAQQGIMSNVVDYFDALEREKEYERMYEDLYEQYEKHLALYDEMEALLLTDPEEINASCWVGAAPPDMMH</sequence>
<gene>
    <name evidence="6" type="primary">repA</name>
    <name evidence="6" type="ORF">VP3218_CDS01</name>
</gene>
<dbReference type="GO" id="GO:0016787">
    <property type="term" value="F:hydrolase activity"/>
    <property type="evidence" value="ECO:0007669"/>
    <property type="project" value="UniProtKB-KW"/>
</dbReference>
<dbReference type="GO" id="GO:0004519">
    <property type="term" value="F:endonuclease activity"/>
    <property type="evidence" value="ECO:0007669"/>
    <property type="project" value="UniProtKB-KW"/>
</dbReference>
<evidence type="ECO:0000256" key="1">
    <source>
        <dbReference type="ARBA" id="ARBA00022705"/>
    </source>
</evidence>
<accession>A0A5E4DMN5</accession>
<protein>
    <submittedName>
        <fullName evidence="6">Replication gene A protein</fullName>
    </submittedName>
</protein>
<dbReference type="EMBL" id="LR595856">
    <property type="protein sequence ID" value="VUC92822.1"/>
    <property type="molecule type" value="Genomic_DNA"/>
</dbReference>
<dbReference type="InterPro" id="IPR008766">
    <property type="entry name" value="Replication_gene_A-like"/>
</dbReference>
<keyword evidence="1" id="KW-0235">DNA replication</keyword>
<organism evidence="6">
    <name type="scientific">marine metagenome</name>
    <dbReference type="NCBI Taxonomy" id="408172"/>
    <lineage>
        <taxon>unclassified sequences</taxon>
        <taxon>metagenomes</taxon>
        <taxon>ecological metagenomes</taxon>
    </lineage>
</organism>
<keyword evidence="3" id="KW-0255">Endonuclease</keyword>
<evidence type="ECO:0000256" key="3">
    <source>
        <dbReference type="ARBA" id="ARBA00022759"/>
    </source>
</evidence>
<name>A0A5E4DMN5_9ZZZZ</name>
<proteinExistence type="predicted"/>